<evidence type="ECO:0000313" key="2">
    <source>
        <dbReference type="EMBL" id="TDG15389.1"/>
    </source>
</evidence>
<dbReference type="PANTHER" id="PTHR43031:SF1">
    <property type="entry name" value="PYRIDINE NUCLEOTIDE-DISULPHIDE OXIDOREDUCTASE"/>
    <property type="match status" value="1"/>
</dbReference>
<dbReference type="PANTHER" id="PTHR43031">
    <property type="entry name" value="FAD-DEPENDENT OXIDOREDUCTASE"/>
    <property type="match status" value="1"/>
</dbReference>
<comment type="caution">
    <text evidence="2">The sequence shown here is derived from an EMBL/GenBank/DDBJ whole genome shotgun (WGS) entry which is preliminary data.</text>
</comment>
<name>A0A4R5LVC1_9GAMM</name>
<dbReference type="CDD" id="cd00158">
    <property type="entry name" value="RHOD"/>
    <property type="match status" value="1"/>
</dbReference>
<protein>
    <submittedName>
        <fullName evidence="2">Rhodanese-like domain-containing protein</fullName>
    </submittedName>
</protein>
<dbReference type="SMART" id="SM00450">
    <property type="entry name" value="RHOD"/>
    <property type="match status" value="1"/>
</dbReference>
<feature type="domain" description="Rhodanese" evidence="1">
    <location>
        <begin position="29"/>
        <end position="106"/>
    </location>
</feature>
<proteinExistence type="predicted"/>
<dbReference type="InterPro" id="IPR036873">
    <property type="entry name" value="Rhodanese-like_dom_sf"/>
</dbReference>
<dbReference type="PROSITE" id="PS50206">
    <property type="entry name" value="RHODANESE_3"/>
    <property type="match status" value="1"/>
</dbReference>
<sequence length="120" mass="13316">MLKTVPEIVAEARTELRCVDAETAMTEVNENQGTIVDVRELIEVEQLNAPHSLNIPRGILEMKITELVPDENHPLYLHCATGGRATLAAEQLKRLGYQNVSVITCPIDNVLEQQRLLSGD</sequence>
<dbReference type="OrthoDB" id="1445766at2"/>
<dbReference type="InterPro" id="IPR001763">
    <property type="entry name" value="Rhodanese-like_dom"/>
</dbReference>
<gene>
    <name evidence="2" type="ORF">E2F43_03925</name>
</gene>
<dbReference type="Gene3D" id="3.40.250.10">
    <property type="entry name" value="Rhodanese-like domain"/>
    <property type="match status" value="1"/>
</dbReference>
<dbReference type="RefSeq" id="WP_133209743.1">
    <property type="nucleotide sequence ID" value="NZ_SMSE01000001.1"/>
</dbReference>
<dbReference type="SUPFAM" id="SSF52821">
    <property type="entry name" value="Rhodanese/Cell cycle control phosphatase"/>
    <property type="match status" value="1"/>
</dbReference>
<dbReference type="Pfam" id="PF00581">
    <property type="entry name" value="Rhodanese"/>
    <property type="match status" value="1"/>
</dbReference>
<dbReference type="Proteomes" id="UP000295554">
    <property type="component" value="Unassembled WGS sequence"/>
</dbReference>
<reference evidence="2 3" key="1">
    <citation type="submission" date="2019-03" db="EMBL/GenBank/DDBJ databases">
        <title>Seongchinamella monodicae gen. nov., sp. nov., a novel member of the Gammaproteobacteria isolated from a tidal mudflat of beach.</title>
        <authorList>
            <person name="Yang H.G."/>
            <person name="Kang J.W."/>
            <person name="Lee S.D."/>
        </authorList>
    </citation>
    <scope>NUCLEOTIDE SEQUENCE [LARGE SCALE GENOMIC DNA]</scope>
    <source>
        <strain evidence="2 3">GH4-78</strain>
    </source>
</reference>
<dbReference type="EMBL" id="SMSE01000001">
    <property type="protein sequence ID" value="TDG15389.1"/>
    <property type="molecule type" value="Genomic_DNA"/>
</dbReference>
<keyword evidence="3" id="KW-1185">Reference proteome</keyword>
<evidence type="ECO:0000259" key="1">
    <source>
        <dbReference type="PROSITE" id="PS50206"/>
    </source>
</evidence>
<dbReference type="AlphaFoldDB" id="A0A4R5LVC1"/>
<organism evidence="2 3">
    <name type="scientific">Seongchinamella unica</name>
    <dbReference type="NCBI Taxonomy" id="2547392"/>
    <lineage>
        <taxon>Bacteria</taxon>
        <taxon>Pseudomonadati</taxon>
        <taxon>Pseudomonadota</taxon>
        <taxon>Gammaproteobacteria</taxon>
        <taxon>Cellvibrionales</taxon>
        <taxon>Halieaceae</taxon>
        <taxon>Seongchinamella</taxon>
    </lineage>
</organism>
<dbReference type="InterPro" id="IPR050229">
    <property type="entry name" value="GlpE_sulfurtransferase"/>
</dbReference>
<accession>A0A4R5LVC1</accession>
<evidence type="ECO:0000313" key="3">
    <source>
        <dbReference type="Proteomes" id="UP000295554"/>
    </source>
</evidence>